<protein>
    <submittedName>
        <fullName evidence="2">Thioredoxin family protein</fullName>
    </submittedName>
</protein>
<evidence type="ECO:0000313" key="3">
    <source>
        <dbReference type="Proteomes" id="UP000611629"/>
    </source>
</evidence>
<organism evidence="2 3">
    <name type="scientific">Sedimentibacter hydroxybenzoicus DSM 7310</name>
    <dbReference type="NCBI Taxonomy" id="1123245"/>
    <lineage>
        <taxon>Bacteria</taxon>
        <taxon>Bacillati</taxon>
        <taxon>Bacillota</taxon>
        <taxon>Tissierellia</taxon>
        <taxon>Sedimentibacter</taxon>
    </lineage>
</organism>
<dbReference type="RefSeq" id="WP_179239581.1">
    <property type="nucleotide sequence ID" value="NZ_JACBNQ010000031.1"/>
</dbReference>
<reference evidence="2" key="1">
    <citation type="submission" date="2020-07" db="EMBL/GenBank/DDBJ databases">
        <title>Genomic analysis of a strain of Sedimentibacter Hydroxybenzoicus DSM7310.</title>
        <authorList>
            <person name="Ma S."/>
        </authorList>
    </citation>
    <scope>NUCLEOTIDE SEQUENCE</scope>
    <source>
        <strain evidence="2">DSM 7310</strain>
    </source>
</reference>
<comment type="caution">
    <text evidence="2">The sequence shown here is derived from an EMBL/GenBank/DDBJ whole genome shotgun (WGS) entry which is preliminary data.</text>
</comment>
<accession>A0A974GXQ8</accession>
<feature type="domain" description="Thioredoxin" evidence="1">
    <location>
        <begin position="7"/>
        <end position="84"/>
    </location>
</feature>
<dbReference type="EMBL" id="JACBNQ010000031">
    <property type="protein sequence ID" value="NYB75862.1"/>
    <property type="molecule type" value="Genomic_DNA"/>
</dbReference>
<dbReference type="PANTHER" id="PTHR10438:SF468">
    <property type="entry name" value="THIOREDOXIN-1-RELATED"/>
    <property type="match status" value="1"/>
</dbReference>
<dbReference type="CDD" id="cd02947">
    <property type="entry name" value="TRX_family"/>
    <property type="match status" value="1"/>
</dbReference>
<dbReference type="AlphaFoldDB" id="A0A974GXQ8"/>
<evidence type="ECO:0000259" key="1">
    <source>
        <dbReference type="Pfam" id="PF00085"/>
    </source>
</evidence>
<gene>
    <name evidence="2" type="ORF">HZF24_17065</name>
</gene>
<dbReference type="PANTHER" id="PTHR10438">
    <property type="entry name" value="THIOREDOXIN"/>
    <property type="match status" value="1"/>
</dbReference>
<dbReference type="SUPFAM" id="SSF52833">
    <property type="entry name" value="Thioredoxin-like"/>
    <property type="match status" value="1"/>
</dbReference>
<name>A0A974GXQ8_SEDHY</name>
<keyword evidence="3" id="KW-1185">Reference proteome</keyword>
<evidence type="ECO:0000313" key="2">
    <source>
        <dbReference type="EMBL" id="NYB75862.1"/>
    </source>
</evidence>
<dbReference type="InterPro" id="IPR013766">
    <property type="entry name" value="Thioredoxin_domain"/>
</dbReference>
<dbReference type="InterPro" id="IPR050620">
    <property type="entry name" value="Thioredoxin_H-type-like"/>
</dbReference>
<dbReference type="Pfam" id="PF00085">
    <property type="entry name" value="Thioredoxin"/>
    <property type="match status" value="1"/>
</dbReference>
<sequence length="110" mass="12849">MDNIKTNEELYKLINENDMMLVYFGSNSCSVCNAMKPKIEKMLEKYPKIKVVGVETENFVELSSKHNVFAIPVIILFIQGKETIRKARIIGMEILEQEVSRYYELFYSID</sequence>
<proteinExistence type="predicted"/>
<dbReference type="Proteomes" id="UP000611629">
    <property type="component" value="Unassembled WGS sequence"/>
</dbReference>
<dbReference type="InterPro" id="IPR036249">
    <property type="entry name" value="Thioredoxin-like_sf"/>
</dbReference>
<dbReference type="Gene3D" id="3.40.30.10">
    <property type="entry name" value="Glutaredoxin"/>
    <property type="match status" value="1"/>
</dbReference>